<reference evidence="2" key="1">
    <citation type="submission" date="2020-11" db="EMBL/GenBank/DDBJ databases">
        <authorList>
            <person name="Tran Van P."/>
        </authorList>
    </citation>
    <scope>NUCLEOTIDE SEQUENCE</scope>
</reference>
<dbReference type="Pfam" id="PF15074">
    <property type="entry name" value="CFAP90"/>
    <property type="match status" value="1"/>
</dbReference>
<dbReference type="InterPro" id="IPR027901">
    <property type="entry name" value="CFAP90"/>
</dbReference>
<proteinExistence type="predicted"/>
<protein>
    <submittedName>
        <fullName evidence="2">Uncharacterized protein</fullName>
    </submittedName>
</protein>
<dbReference type="EMBL" id="OD565299">
    <property type="protein sequence ID" value="CAD7441391.1"/>
    <property type="molecule type" value="Genomic_DNA"/>
</dbReference>
<feature type="compositionally biased region" description="Low complexity" evidence="1">
    <location>
        <begin position="1"/>
        <end position="15"/>
    </location>
</feature>
<dbReference type="AlphaFoldDB" id="A0A7R9EU08"/>
<accession>A0A7R9EU08</accession>
<name>A0A7R9EU08_9NEOP</name>
<evidence type="ECO:0000256" key="1">
    <source>
        <dbReference type="SAM" id="MobiDB-lite"/>
    </source>
</evidence>
<organism evidence="2">
    <name type="scientific">Timema bartmani</name>
    <dbReference type="NCBI Taxonomy" id="61472"/>
    <lineage>
        <taxon>Eukaryota</taxon>
        <taxon>Metazoa</taxon>
        <taxon>Ecdysozoa</taxon>
        <taxon>Arthropoda</taxon>
        <taxon>Hexapoda</taxon>
        <taxon>Insecta</taxon>
        <taxon>Pterygota</taxon>
        <taxon>Neoptera</taxon>
        <taxon>Polyneoptera</taxon>
        <taxon>Phasmatodea</taxon>
        <taxon>Timematodea</taxon>
        <taxon>Timematoidea</taxon>
        <taxon>Timematidae</taxon>
        <taxon>Timema</taxon>
    </lineage>
</organism>
<feature type="region of interest" description="Disordered" evidence="1">
    <location>
        <begin position="1"/>
        <end position="28"/>
    </location>
</feature>
<sequence length="94" mass="11122">MLLPPSLSQQELQHLTDTASGSHETRDSVQLDVPEKMNKRMTYFNNHKKLNQPNAYDLWFNPPQGYNQRMHRCDRFPISVRHENIFEEAGILRI</sequence>
<gene>
    <name evidence="2" type="ORF">TBIB3V08_LOCUS3859</name>
</gene>
<evidence type="ECO:0000313" key="2">
    <source>
        <dbReference type="EMBL" id="CAD7441391.1"/>
    </source>
</evidence>